<dbReference type="EMBL" id="PQGA01000017">
    <property type="protein sequence ID" value="POR47680.1"/>
    <property type="molecule type" value="Genomic_DNA"/>
</dbReference>
<proteinExistence type="predicted"/>
<keyword evidence="2" id="KW-1185">Reference proteome</keyword>
<evidence type="ECO:0000313" key="1">
    <source>
        <dbReference type="EMBL" id="POR47680.1"/>
    </source>
</evidence>
<dbReference type="AlphaFoldDB" id="A0A2S4LYZ5"/>
<sequence length="44" mass="4828">MAALIAALSSNVNQAVEALGRLGVKALNRHLEYCELLAEAQRRY</sequence>
<gene>
    <name evidence="1" type="ORF">B0G62_11754</name>
</gene>
<dbReference type="RefSeq" id="WP_275692885.1">
    <property type="nucleotide sequence ID" value="NZ_PQGA01000017.1"/>
</dbReference>
<protein>
    <submittedName>
        <fullName evidence="1">Uncharacterized protein</fullName>
    </submittedName>
</protein>
<accession>A0A2S4LYZ5</accession>
<name>A0A2S4LYZ5_9BURK</name>
<comment type="caution">
    <text evidence="1">The sequence shown here is derived from an EMBL/GenBank/DDBJ whole genome shotgun (WGS) entry which is preliminary data.</text>
</comment>
<dbReference type="GeneID" id="86207901"/>
<evidence type="ECO:0000313" key="2">
    <source>
        <dbReference type="Proteomes" id="UP000237381"/>
    </source>
</evidence>
<dbReference type="Proteomes" id="UP000237381">
    <property type="component" value="Unassembled WGS sequence"/>
</dbReference>
<organism evidence="1 2">
    <name type="scientific">Paraburkholderia eburnea</name>
    <dbReference type="NCBI Taxonomy" id="1189126"/>
    <lineage>
        <taxon>Bacteria</taxon>
        <taxon>Pseudomonadati</taxon>
        <taxon>Pseudomonadota</taxon>
        <taxon>Betaproteobacteria</taxon>
        <taxon>Burkholderiales</taxon>
        <taxon>Burkholderiaceae</taxon>
        <taxon>Paraburkholderia</taxon>
    </lineage>
</organism>
<reference evidence="1 2" key="1">
    <citation type="submission" date="2018-01" db="EMBL/GenBank/DDBJ databases">
        <title>Genomic Encyclopedia of Type Strains, Phase III (KMG-III): the genomes of soil and plant-associated and newly described type strains.</title>
        <authorList>
            <person name="Whitman W."/>
        </authorList>
    </citation>
    <scope>NUCLEOTIDE SEQUENCE [LARGE SCALE GENOMIC DNA]</scope>
    <source>
        <strain evidence="1 2">JCM 18070</strain>
    </source>
</reference>